<comment type="caution">
    <text evidence="1">The sequence shown here is derived from an EMBL/GenBank/DDBJ whole genome shotgun (WGS) entry which is preliminary data.</text>
</comment>
<dbReference type="AlphaFoldDB" id="A0A645II69"/>
<protein>
    <submittedName>
        <fullName evidence="1">Uncharacterized protein</fullName>
    </submittedName>
</protein>
<dbReference type="EMBL" id="VSSQ01115071">
    <property type="protein sequence ID" value="MPN50676.1"/>
    <property type="molecule type" value="Genomic_DNA"/>
</dbReference>
<proteinExistence type="predicted"/>
<name>A0A645II69_9ZZZZ</name>
<accession>A0A645II69</accession>
<organism evidence="1">
    <name type="scientific">bioreactor metagenome</name>
    <dbReference type="NCBI Taxonomy" id="1076179"/>
    <lineage>
        <taxon>unclassified sequences</taxon>
        <taxon>metagenomes</taxon>
        <taxon>ecological metagenomes</taxon>
    </lineage>
</organism>
<sequence length="110" mass="12292">MANALHDGEREVKRVVRTAQAKEHAAGVEVELRRVGADEIRQKQHVSRTALLRHTVDFGKIRIGQKRVLVPFEADAAALRDGQHHVLPRQKPIVHGNARVAWRGFGGERG</sequence>
<reference evidence="1" key="1">
    <citation type="submission" date="2019-08" db="EMBL/GenBank/DDBJ databases">
        <authorList>
            <person name="Kucharzyk K."/>
            <person name="Murdoch R.W."/>
            <person name="Higgins S."/>
            <person name="Loffler F."/>
        </authorList>
    </citation>
    <scope>NUCLEOTIDE SEQUENCE</scope>
</reference>
<gene>
    <name evidence="1" type="ORF">SDC9_198308</name>
</gene>
<evidence type="ECO:0000313" key="1">
    <source>
        <dbReference type="EMBL" id="MPN50676.1"/>
    </source>
</evidence>